<protein>
    <recommendedName>
        <fullName evidence="3">Fe2OG dioxygenase domain-containing protein</fullName>
    </recommendedName>
</protein>
<reference evidence="5" key="1">
    <citation type="journal article" date="2015" name="BMC Genomics">
        <title>Genomic and transcriptomic analysis of the endophytic fungus Pestalotiopsis fici reveals its lifestyle and high potential for synthesis of natural products.</title>
        <authorList>
            <person name="Wang X."/>
            <person name="Zhang X."/>
            <person name="Liu L."/>
            <person name="Xiang M."/>
            <person name="Wang W."/>
            <person name="Sun X."/>
            <person name="Che Y."/>
            <person name="Guo L."/>
            <person name="Liu G."/>
            <person name="Guo L."/>
            <person name="Wang C."/>
            <person name="Yin W.B."/>
            <person name="Stadler M."/>
            <person name="Zhang X."/>
            <person name="Liu X."/>
        </authorList>
    </citation>
    <scope>NUCLEOTIDE SEQUENCE [LARGE SCALE GENOMIC DNA]</scope>
    <source>
        <strain evidence="5">W106-1 / CGMCC3.15140</strain>
    </source>
</reference>
<dbReference type="EMBL" id="KI912110">
    <property type="protein sequence ID" value="ETS84720.1"/>
    <property type="molecule type" value="Genomic_DNA"/>
</dbReference>
<dbReference type="Proteomes" id="UP000030651">
    <property type="component" value="Unassembled WGS sequence"/>
</dbReference>
<dbReference type="OrthoDB" id="288590at2759"/>
<sequence>MSFTSYSGNSRSVVSDTARRADFSEIPLISLKAPKEDLIAQLTDACARVGFFYVKDHDVPQGVIDQLFQTATEFFSQDLARKNEINYKKSRILRGYEPPAEVRTDETRKPDLNEAFNWGYEKSLDPLFAGSDDTPGPEWKDNPMSGPNAWPDMPGFQGSIRAYYVQVLQLARNMIRLFAEVLHLPPNFFDELVSTPGAMGRLIHYPPQPASDPDALGIGAHTDIECFTILCQGSVPALQILNAGGEWIEAPPIPGTFVVNIGDLLARWTNDRFVSTVHRVWNVTGQERYSIPFFFGVNYDATVSTLDSCLAEGEKSKYEPIQAGEYVWKRLSVSRVDQKELRVQGTQAAAA</sequence>
<dbReference type="PANTHER" id="PTHR47990">
    <property type="entry name" value="2-OXOGLUTARATE (2OG) AND FE(II)-DEPENDENT OXYGENASE SUPERFAMILY PROTEIN-RELATED"/>
    <property type="match status" value="1"/>
</dbReference>
<dbReference type="RefSeq" id="XP_007829517.1">
    <property type="nucleotide sequence ID" value="XM_007831326.1"/>
</dbReference>
<evidence type="ECO:0000259" key="3">
    <source>
        <dbReference type="PROSITE" id="PS51471"/>
    </source>
</evidence>
<keyword evidence="2" id="KW-0560">Oxidoreductase</keyword>
<keyword evidence="2" id="KW-0408">Iron</keyword>
<dbReference type="AlphaFoldDB" id="W3XFC4"/>
<dbReference type="Gene3D" id="2.60.120.330">
    <property type="entry name" value="B-lactam Antibiotic, Isopenicillin N Synthase, Chain"/>
    <property type="match status" value="1"/>
</dbReference>
<comment type="similarity">
    <text evidence="1 2">Belongs to the iron/ascorbate-dependent oxidoreductase family.</text>
</comment>
<dbReference type="PRINTS" id="PR00682">
    <property type="entry name" value="IPNSYNTHASE"/>
</dbReference>
<dbReference type="OMA" id="AKYEVVT"/>
<dbReference type="InterPro" id="IPR027443">
    <property type="entry name" value="IPNS-like_sf"/>
</dbReference>
<gene>
    <name evidence="4" type="ORF">PFICI_02745</name>
</gene>
<organism evidence="4 5">
    <name type="scientific">Pestalotiopsis fici (strain W106-1 / CGMCC3.15140)</name>
    <dbReference type="NCBI Taxonomy" id="1229662"/>
    <lineage>
        <taxon>Eukaryota</taxon>
        <taxon>Fungi</taxon>
        <taxon>Dikarya</taxon>
        <taxon>Ascomycota</taxon>
        <taxon>Pezizomycotina</taxon>
        <taxon>Sordariomycetes</taxon>
        <taxon>Xylariomycetidae</taxon>
        <taxon>Amphisphaeriales</taxon>
        <taxon>Sporocadaceae</taxon>
        <taxon>Pestalotiopsis</taxon>
    </lineage>
</organism>
<keyword evidence="5" id="KW-1185">Reference proteome</keyword>
<evidence type="ECO:0000256" key="1">
    <source>
        <dbReference type="ARBA" id="ARBA00008056"/>
    </source>
</evidence>
<evidence type="ECO:0000313" key="5">
    <source>
        <dbReference type="Proteomes" id="UP000030651"/>
    </source>
</evidence>
<accession>W3XFC4</accession>
<name>W3XFC4_PESFW</name>
<dbReference type="PROSITE" id="PS51471">
    <property type="entry name" value="FE2OG_OXY"/>
    <property type="match status" value="1"/>
</dbReference>
<dbReference type="SUPFAM" id="SSF51197">
    <property type="entry name" value="Clavaminate synthase-like"/>
    <property type="match status" value="1"/>
</dbReference>
<dbReference type="InterPro" id="IPR044861">
    <property type="entry name" value="IPNS-like_FE2OG_OXY"/>
</dbReference>
<dbReference type="InParanoid" id="W3XFC4"/>
<evidence type="ECO:0000256" key="2">
    <source>
        <dbReference type="RuleBase" id="RU003682"/>
    </source>
</evidence>
<dbReference type="eggNOG" id="KOG0143">
    <property type="taxonomic scope" value="Eukaryota"/>
</dbReference>
<dbReference type="GeneID" id="19267758"/>
<dbReference type="InterPro" id="IPR026992">
    <property type="entry name" value="DIOX_N"/>
</dbReference>
<dbReference type="InterPro" id="IPR050231">
    <property type="entry name" value="Iron_ascorbate_oxido_reductase"/>
</dbReference>
<dbReference type="InterPro" id="IPR005123">
    <property type="entry name" value="Oxoglu/Fe-dep_dioxygenase_dom"/>
</dbReference>
<dbReference type="HOGENOM" id="CLU_010119_6_3_1"/>
<dbReference type="GO" id="GO:0016491">
    <property type="term" value="F:oxidoreductase activity"/>
    <property type="evidence" value="ECO:0007669"/>
    <property type="project" value="UniProtKB-KW"/>
</dbReference>
<dbReference type="KEGG" id="pfy:PFICI_02745"/>
<proteinExistence type="inferred from homology"/>
<dbReference type="GO" id="GO:0046872">
    <property type="term" value="F:metal ion binding"/>
    <property type="evidence" value="ECO:0007669"/>
    <property type="project" value="UniProtKB-KW"/>
</dbReference>
<keyword evidence="2" id="KW-0479">Metal-binding</keyword>
<evidence type="ECO:0000313" key="4">
    <source>
        <dbReference type="EMBL" id="ETS84720.1"/>
    </source>
</evidence>
<dbReference type="GO" id="GO:0044283">
    <property type="term" value="P:small molecule biosynthetic process"/>
    <property type="evidence" value="ECO:0007669"/>
    <property type="project" value="UniProtKB-ARBA"/>
</dbReference>
<dbReference type="Pfam" id="PF14226">
    <property type="entry name" value="DIOX_N"/>
    <property type="match status" value="1"/>
</dbReference>
<feature type="domain" description="Fe2OG dioxygenase" evidence="3">
    <location>
        <begin position="195"/>
        <end position="297"/>
    </location>
</feature>
<dbReference type="Pfam" id="PF03171">
    <property type="entry name" value="2OG-FeII_Oxy"/>
    <property type="match status" value="1"/>
</dbReference>